<name>A0A432VY97_9GAMM</name>
<protein>
    <recommendedName>
        <fullName evidence="4">Lipoprotein</fullName>
    </recommendedName>
</protein>
<proteinExistence type="predicted"/>
<sequence length="286" mass="34121">MSFRGLALVLLALIFLSSCSSRQLGYRYAENLVAWQLHQSISLERQQRRELRAELDRFLQWHAETQMPAYYALLKQVQVDIENSRFSDELLAQYSEQVMQFWYDFRLELLPYAERFLADLSEEQQRNLLVSLQERLQEDDKPKRRSSKDPQQEQITQMEDRVASAFGRLQQSQKDYIQVWAEQHIDSEELWREYQLAWLDSFTNVMMLPAGTEGRQDLLQRLFLTPEEWRGENLITTLAHNEQVGTQLILQLLSSIDVRQQRHVIREIDRLRRDLRGMMRQRGVTV</sequence>
<dbReference type="Pfam" id="PF19795">
    <property type="entry name" value="DUF6279"/>
    <property type="match status" value="1"/>
</dbReference>
<dbReference type="OrthoDB" id="5767052at2"/>
<feature type="region of interest" description="Disordered" evidence="1">
    <location>
        <begin position="137"/>
        <end position="157"/>
    </location>
</feature>
<evidence type="ECO:0000313" key="2">
    <source>
        <dbReference type="EMBL" id="RUO21637.1"/>
    </source>
</evidence>
<evidence type="ECO:0008006" key="4">
    <source>
        <dbReference type="Google" id="ProtNLM"/>
    </source>
</evidence>
<reference evidence="2 3" key="1">
    <citation type="journal article" date="2011" name="Front. Microbiol.">
        <title>Genomic signatures of strain selection and enhancement in Bacillus atrophaeus var. globigii, a historical biowarfare simulant.</title>
        <authorList>
            <person name="Gibbons H.S."/>
            <person name="Broomall S.M."/>
            <person name="McNew L.A."/>
            <person name="Daligault H."/>
            <person name="Chapman C."/>
            <person name="Bruce D."/>
            <person name="Karavis M."/>
            <person name="Krepps M."/>
            <person name="McGregor P.A."/>
            <person name="Hong C."/>
            <person name="Park K.H."/>
            <person name="Akmal A."/>
            <person name="Feldman A."/>
            <person name="Lin J.S."/>
            <person name="Chang W.E."/>
            <person name="Higgs B.W."/>
            <person name="Demirev P."/>
            <person name="Lindquist J."/>
            <person name="Liem A."/>
            <person name="Fochler E."/>
            <person name="Read T.D."/>
            <person name="Tapia R."/>
            <person name="Johnson S."/>
            <person name="Bishop-Lilly K.A."/>
            <person name="Detter C."/>
            <person name="Han C."/>
            <person name="Sozhamannan S."/>
            <person name="Rosenzweig C.N."/>
            <person name="Skowronski E.W."/>
        </authorList>
    </citation>
    <scope>NUCLEOTIDE SEQUENCE [LARGE SCALE GENOMIC DNA]</scope>
    <source>
        <strain evidence="2 3">AK5</strain>
    </source>
</reference>
<dbReference type="InterPro" id="IPR016875">
    <property type="entry name" value="UCP028200"/>
</dbReference>
<accession>A0A432VY97</accession>
<dbReference type="Proteomes" id="UP000288212">
    <property type="component" value="Unassembled WGS sequence"/>
</dbReference>
<feature type="compositionally biased region" description="Basic and acidic residues" evidence="1">
    <location>
        <begin position="137"/>
        <end position="151"/>
    </location>
</feature>
<dbReference type="EMBL" id="PIPI01000001">
    <property type="protein sequence ID" value="RUO21637.1"/>
    <property type="molecule type" value="Genomic_DNA"/>
</dbReference>
<keyword evidence="3" id="KW-1185">Reference proteome</keyword>
<dbReference type="PROSITE" id="PS51257">
    <property type="entry name" value="PROKAR_LIPOPROTEIN"/>
    <property type="match status" value="1"/>
</dbReference>
<dbReference type="AlphaFoldDB" id="A0A432VY97"/>
<evidence type="ECO:0000256" key="1">
    <source>
        <dbReference type="SAM" id="MobiDB-lite"/>
    </source>
</evidence>
<dbReference type="PIRSF" id="PIRSF028200">
    <property type="entry name" value="UCP028200"/>
    <property type="match status" value="1"/>
</dbReference>
<evidence type="ECO:0000313" key="3">
    <source>
        <dbReference type="Proteomes" id="UP000288212"/>
    </source>
</evidence>
<comment type="caution">
    <text evidence="2">The sequence shown here is derived from an EMBL/GenBank/DDBJ whole genome shotgun (WGS) entry which is preliminary data.</text>
</comment>
<dbReference type="RefSeq" id="WP_126790644.1">
    <property type="nucleotide sequence ID" value="NZ_PIPI01000001.1"/>
</dbReference>
<organism evidence="2 3">
    <name type="scientific">Aliidiomarina haloalkalitolerans</name>
    <dbReference type="NCBI Taxonomy" id="859059"/>
    <lineage>
        <taxon>Bacteria</taxon>
        <taxon>Pseudomonadati</taxon>
        <taxon>Pseudomonadota</taxon>
        <taxon>Gammaproteobacteria</taxon>
        <taxon>Alteromonadales</taxon>
        <taxon>Idiomarinaceae</taxon>
        <taxon>Aliidiomarina</taxon>
    </lineage>
</organism>
<gene>
    <name evidence="2" type="ORF">CWE06_01940</name>
</gene>